<dbReference type="Proteomes" id="UP000639772">
    <property type="component" value="Unassembled WGS sequence"/>
</dbReference>
<dbReference type="EMBL" id="JADCNM010000004">
    <property type="protein sequence ID" value="KAG0487463.1"/>
    <property type="molecule type" value="Genomic_DNA"/>
</dbReference>
<reference evidence="1 2" key="1">
    <citation type="journal article" date="2020" name="Nat. Food">
        <title>A phased Vanilla planifolia genome enables genetic improvement of flavour and production.</title>
        <authorList>
            <person name="Hasing T."/>
            <person name="Tang H."/>
            <person name="Brym M."/>
            <person name="Khazi F."/>
            <person name="Huang T."/>
            <person name="Chambers A.H."/>
        </authorList>
    </citation>
    <scope>NUCLEOTIDE SEQUENCE [LARGE SCALE GENOMIC DNA]</scope>
    <source>
        <tissue evidence="1">Leaf</tissue>
    </source>
</reference>
<comment type="caution">
    <text evidence="1">The sequence shown here is derived from an EMBL/GenBank/DDBJ whole genome shotgun (WGS) entry which is preliminary data.</text>
</comment>
<organism evidence="1 2">
    <name type="scientific">Vanilla planifolia</name>
    <name type="common">Vanilla</name>
    <dbReference type="NCBI Taxonomy" id="51239"/>
    <lineage>
        <taxon>Eukaryota</taxon>
        <taxon>Viridiplantae</taxon>
        <taxon>Streptophyta</taxon>
        <taxon>Embryophyta</taxon>
        <taxon>Tracheophyta</taxon>
        <taxon>Spermatophyta</taxon>
        <taxon>Magnoliopsida</taxon>
        <taxon>Liliopsida</taxon>
        <taxon>Asparagales</taxon>
        <taxon>Orchidaceae</taxon>
        <taxon>Vanilloideae</taxon>
        <taxon>Vanilleae</taxon>
        <taxon>Vanilla</taxon>
    </lineage>
</organism>
<accession>A0A835V7I9</accession>
<evidence type="ECO:0000313" key="2">
    <source>
        <dbReference type="Proteomes" id="UP000639772"/>
    </source>
</evidence>
<protein>
    <submittedName>
        <fullName evidence="1">Uncharacterized protein</fullName>
    </submittedName>
</protein>
<proteinExistence type="predicted"/>
<sequence>MEACREGRVRVVTDANLGYQTSVGRGRGRGKGVKTSGHSFTLLSESHAGKLAATRRCLAETSFFVDATFPPLLLCSKVSIMVSPPIFSA</sequence>
<dbReference type="AlphaFoldDB" id="A0A835V7I9"/>
<evidence type="ECO:0000313" key="1">
    <source>
        <dbReference type="EMBL" id="KAG0487463.1"/>
    </source>
</evidence>
<name>A0A835V7I9_VANPL</name>
<gene>
    <name evidence="1" type="ORF">HPP92_009558</name>
</gene>